<feature type="compositionally biased region" description="Acidic residues" evidence="2">
    <location>
        <begin position="309"/>
        <end position="325"/>
    </location>
</feature>
<sequence length="778" mass="84783">MAAKGWGKSKVTRESLLPYVASGVIPEFKQERWRVPPANEVEPLPRPGEFVIFLSFLDRGFALPTSDFLRQLLAFYSIKVSDLGPHSVQQISLFVALCECYLGCPPYFPLWVSIFHGRATRASKNSEALIPNGGITFQVKSGESFIDMALPKKAQSLWRRFWFYAKEYTPPGEVCIPQYSPEPSVPRRLNVRSLPREQEEVVKEMRQAIQALKDSGLTAVDMYNCWLGRRLIPLRCRAHPMWEYRGQNDCTRSTAAEWDEGDYRKALARITTATFTSFEDGLQPYTEDTPAPQKIADHLPPLAGKEPPEMTEGEEEEVDEEEERTESDSEARDFIRLPRGSKRGAESSSQGAAEEEATSRPEDKAEPSKAGAEPLSKRLRPTLLEGSMRLQCPLKGAIDAGARAGPGVKAIPTVKSKKKTLAKPPAAGVAATRAAEAKKKAAERKAAPSDLGGAGSAPEEPAAASQTEKASAGHAESTADVFPLPSMARGGMASAATGPDAAPPVVEGESADVGSTEGQKAPEVEEDIVEEGGLSGPLKERRSKAARDRAPPSDADTRTGEVPSTEAVMRADGATESRHPPPSSLTFTELHTALGEAHVAEIKRLTALVEEAAQKNRKLIALGKAQAKALAEAREGFVKESFYREAEFRAQQAEEARKRAKAEVAELTKVLEQKGRELEDVIAEYKVKLEAATDARDSARGAAASLREELAALKQQHAKELAAEKEASEGIVLAVQAEKTNFEAFVREMSRQILGKFLSSHFLFTCRAFEHLTTASRP</sequence>
<dbReference type="PANTHER" id="PTHR33026:SF7">
    <property type="entry name" value="OS03G0100275 PROTEIN"/>
    <property type="match status" value="1"/>
</dbReference>
<dbReference type="InterPro" id="IPR007321">
    <property type="entry name" value="Transposase_28"/>
</dbReference>
<dbReference type="Proteomes" id="UP001231189">
    <property type="component" value="Unassembled WGS sequence"/>
</dbReference>
<evidence type="ECO:0000256" key="1">
    <source>
        <dbReference type="SAM" id="Coils"/>
    </source>
</evidence>
<keyword evidence="1" id="KW-0175">Coiled coil</keyword>
<dbReference type="EMBL" id="JAUUTY010000004">
    <property type="protein sequence ID" value="KAK1642758.1"/>
    <property type="molecule type" value="Genomic_DNA"/>
</dbReference>
<evidence type="ECO:0000313" key="4">
    <source>
        <dbReference type="EMBL" id="KAK1642758.1"/>
    </source>
</evidence>
<dbReference type="AlphaFoldDB" id="A0AAD8S0N3"/>
<accession>A0AAD8S0N3</accession>
<feature type="compositionally biased region" description="Low complexity" evidence="2">
    <location>
        <begin position="422"/>
        <end position="434"/>
    </location>
</feature>
<name>A0AAD8S0N3_LOLMU</name>
<evidence type="ECO:0000256" key="2">
    <source>
        <dbReference type="SAM" id="MobiDB-lite"/>
    </source>
</evidence>
<dbReference type="Pfam" id="PF04195">
    <property type="entry name" value="Transposase_28"/>
    <property type="match status" value="1"/>
</dbReference>
<feature type="coiled-coil region" evidence="1">
    <location>
        <begin position="602"/>
        <end position="727"/>
    </location>
</feature>
<feature type="compositionally biased region" description="Basic and acidic residues" evidence="2">
    <location>
        <begin position="326"/>
        <end position="336"/>
    </location>
</feature>
<evidence type="ECO:0000313" key="5">
    <source>
        <dbReference type="Proteomes" id="UP001231189"/>
    </source>
</evidence>
<reference evidence="4" key="1">
    <citation type="submission" date="2023-07" db="EMBL/GenBank/DDBJ databases">
        <title>A chromosome-level genome assembly of Lolium multiflorum.</title>
        <authorList>
            <person name="Chen Y."/>
            <person name="Copetti D."/>
            <person name="Kolliker R."/>
            <person name="Studer B."/>
        </authorList>
    </citation>
    <scope>NUCLEOTIDE SEQUENCE</scope>
    <source>
        <strain evidence="4">02402/16</strain>
        <tissue evidence="4">Leaf</tissue>
    </source>
</reference>
<feature type="region of interest" description="Disordered" evidence="2">
    <location>
        <begin position="280"/>
        <end position="384"/>
    </location>
</feature>
<feature type="compositionally biased region" description="Basic and acidic residues" evidence="2">
    <location>
        <begin position="357"/>
        <end position="367"/>
    </location>
</feature>
<gene>
    <name evidence="4" type="ORF">QYE76_060563</name>
</gene>
<feature type="compositionally biased region" description="Low complexity" evidence="2">
    <location>
        <begin position="456"/>
        <end position="465"/>
    </location>
</feature>
<organism evidence="4 5">
    <name type="scientific">Lolium multiflorum</name>
    <name type="common">Italian ryegrass</name>
    <name type="synonym">Lolium perenne subsp. multiflorum</name>
    <dbReference type="NCBI Taxonomy" id="4521"/>
    <lineage>
        <taxon>Eukaryota</taxon>
        <taxon>Viridiplantae</taxon>
        <taxon>Streptophyta</taxon>
        <taxon>Embryophyta</taxon>
        <taxon>Tracheophyta</taxon>
        <taxon>Spermatophyta</taxon>
        <taxon>Magnoliopsida</taxon>
        <taxon>Liliopsida</taxon>
        <taxon>Poales</taxon>
        <taxon>Poaceae</taxon>
        <taxon>BOP clade</taxon>
        <taxon>Pooideae</taxon>
        <taxon>Poodae</taxon>
        <taxon>Poeae</taxon>
        <taxon>Poeae Chloroplast Group 2 (Poeae type)</taxon>
        <taxon>Loliodinae</taxon>
        <taxon>Loliinae</taxon>
        <taxon>Lolium</taxon>
    </lineage>
</organism>
<feature type="domain" description="Transposase (putative) gypsy type" evidence="3">
    <location>
        <begin position="51"/>
        <end position="116"/>
    </location>
</feature>
<feature type="compositionally biased region" description="Basic and acidic residues" evidence="2">
    <location>
        <begin position="435"/>
        <end position="447"/>
    </location>
</feature>
<comment type="caution">
    <text evidence="4">The sequence shown here is derived from an EMBL/GenBank/DDBJ whole genome shotgun (WGS) entry which is preliminary data.</text>
</comment>
<feature type="compositionally biased region" description="Basic and acidic residues" evidence="2">
    <location>
        <begin position="538"/>
        <end position="559"/>
    </location>
</feature>
<proteinExistence type="predicted"/>
<keyword evidence="5" id="KW-1185">Reference proteome</keyword>
<protein>
    <recommendedName>
        <fullName evidence="3">Transposase (putative) gypsy type domain-containing protein</fullName>
    </recommendedName>
</protein>
<dbReference type="PANTHER" id="PTHR33026">
    <property type="entry name" value="OS06G0360600 PROTEIN"/>
    <property type="match status" value="1"/>
</dbReference>
<feature type="region of interest" description="Disordered" evidence="2">
    <location>
        <begin position="415"/>
        <end position="585"/>
    </location>
</feature>
<evidence type="ECO:0000259" key="3">
    <source>
        <dbReference type="Pfam" id="PF04195"/>
    </source>
</evidence>